<accession>A0AAD9EUH2</accession>
<keyword evidence="3" id="KW-1185">Reference proteome</keyword>
<dbReference type="EMBL" id="JASDAP010000027">
    <property type="protein sequence ID" value="KAK1877551.1"/>
    <property type="molecule type" value="Genomic_DNA"/>
</dbReference>
<feature type="non-terminal residue" evidence="2">
    <location>
        <position position="1"/>
    </location>
</feature>
<organism evidence="2 3">
    <name type="scientific">Dissostichus eleginoides</name>
    <name type="common">Patagonian toothfish</name>
    <name type="synonym">Dissostichus amissus</name>
    <dbReference type="NCBI Taxonomy" id="100907"/>
    <lineage>
        <taxon>Eukaryota</taxon>
        <taxon>Metazoa</taxon>
        <taxon>Chordata</taxon>
        <taxon>Craniata</taxon>
        <taxon>Vertebrata</taxon>
        <taxon>Euteleostomi</taxon>
        <taxon>Actinopterygii</taxon>
        <taxon>Neopterygii</taxon>
        <taxon>Teleostei</taxon>
        <taxon>Neoteleostei</taxon>
        <taxon>Acanthomorphata</taxon>
        <taxon>Eupercaria</taxon>
        <taxon>Perciformes</taxon>
        <taxon>Notothenioidei</taxon>
        <taxon>Nototheniidae</taxon>
        <taxon>Dissostichus</taxon>
    </lineage>
</organism>
<evidence type="ECO:0000256" key="1">
    <source>
        <dbReference type="SAM" id="MobiDB-lite"/>
    </source>
</evidence>
<name>A0AAD9EUH2_DISEL</name>
<reference evidence="2" key="1">
    <citation type="submission" date="2023-04" db="EMBL/GenBank/DDBJ databases">
        <title>Chromosome-level genome of Chaenocephalus aceratus.</title>
        <authorList>
            <person name="Park H."/>
        </authorList>
    </citation>
    <scope>NUCLEOTIDE SEQUENCE</scope>
    <source>
        <strain evidence="2">DE</strain>
        <tissue evidence="2">Muscle</tissue>
    </source>
</reference>
<sequence>EPEHTRFSPAVLERTLPAPSRPPTPRSDWHSVVLTLDFALRIYNKCFSSSKLLQPLT</sequence>
<protein>
    <submittedName>
        <fullName evidence="2">Guanine nucleotide-binding protein alpha-1 subunit</fullName>
    </submittedName>
</protein>
<dbReference type="Proteomes" id="UP001228049">
    <property type="component" value="Unassembled WGS sequence"/>
</dbReference>
<gene>
    <name evidence="2" type="ORF">KUDE01_002860</name>
</gene>
<feature type="region of interest" description="Disordered" evidence="1">
    <location>
        <begin position="1"/>
        <end position="28"/>
    </location>
</feature>
<feature type="non-terminal residue" evidence="2">
    <location>
        <position position="57"/>
    </location>
</feature>
<evidence type="ECO:0000313" key="2">
    <source>
        <dbReference type="EMBL" id="KAK1877551.1"/>
    </source>
</evidence>
<evidence type="ECO:0000313" key="3">
    <source>
        <dbReference type="Proteomes" id="UP001228049"/>
    </source>
</evidence>
<dbReference type="AlphaFoldDB" id="A0AAD9EUH2"/>
<comment type="caution">
    <text evidence="2">The sequence shown here is derived from an EMBL/GenBank/DDBJ whole genome shotgun (WGS) entry which is preliminary data.</text>
</comment>
<proteinExistence type="predicted"/>